<keyword evidence="3" id="KW-1185">Reference proteome</keyword>
<dbReference type="EMBL" id="BSRI01000001">
    <property type="protein sequence ID" value="GLV55931.1"/>
    <property type="molecule type" value="Genomic_DNA"/>
</dbReference>
<name>A0ABQ6FTY0_9CHLR</name>
<dbReference type="Proteomes" id="UP001344906">
    <property type="component" value="Unassembled WGS sequence"/>
</dbReference>
<accession>A0ABQ6FTY0</accession>
<sequence length="237" mass="25621">MVVNTSLGINTIHDLEGKAILVDAPDSGFVIALEKIMAENGMYVNQDYTLNAVGGSKIRYQDMVAGQTATGAPAYATMLAAPYIEQAQANPNLSDIAKLSWYTAPYQGTSIALTRSYAQQNGTTVIKFLTAMIMGSMYAANPNNQSVVIADIANSDAVSTQIAANIYRDTEVNTATGENVNEQVNQQGFVNTITLRQEFGGFNTTVNSTQLAQPGPNAIYNNQYWQAAYYNAQKQMQ</sequence>
<dbReference type="Pfam" id="PF09084">
    <property type="entry name" value="NMT1"/>
    <property type="match status" value="1"/>
</dbReference>
<gene>
    <name evidence="2" type="ORF">KDH_27750</name>
</gene>
<reference evidence="2 3" key="1">
    <citation type="submission" date="2023-02" db="EMBL/GenBank/DDBJ databases">
        <title>Dictyobacter halimunensis sp. nov., a new member of the class Ktedonobacteria from forest soil in a geothermal area.</title>
        <authorList>
            <person name="Rachmania M.K."/>
            <person name="Ningsih F."/>
            <person name="Sakai Y."/>
            <person name="Yabe S."/>
            <person name="Yokota A."/>
            <person name="Sjamsuridzal W."/>
        </authorList>
    </citation>
    <scope>NUCLEOTIDE SEQUENCE [LARGE SCALE GENOMIC DNA]</scope>
    <source>
        <strain evidence="2 3">S3.2.2.5</strain>
    </source>
</reference>
<comment type="caution">
    <text evidence="2">The sequence shown here is derived from an EMBL/GenBank/DDBJ whole genome shotgun (WGS) entry which is preliminary data.</text>
</comment>
<protein>
    <recommendedName>
        <fullName evidence="1">SsuA/THI5-like domain-containing protein</fullName>
    </recommendedName>
</protein>
<organism evidence="2 3">
    <name type="scientific">Dictyobacter halimunensis</name>
    <dbReference type="NCBI Taxonomy" id="3026934"/>
    <lineage>
        <taxon>Bacteria</taxon>
        <taxon>Bacillati</taxon>
        <taxon>Chloroflexota</taxon>
        <taxon>Ktedonobacteria</taxon>
        <taxon>Ktedonobacterales</taxon>
        <taxon>Dictyobacteraceae</taxon>
        <taxon>Dictyobacter</taxon>
    </lineage>
</organism>
<feature type="domain" description="SsuA/THI5-like" evidence="1">
    <location>
        <begin position="2"/>
        <end position="142"/>
    </location>
</feature>
<dbReference type="Gene3D" id="3.40.190.10">
    <property type="entry name" value="Periplasmic binding protein-like II"/>
    <property type="match status" value="2"/>
</dbReference>
<proteinExistence type="predicted"/>
<evidence type="ECO:0000313" key="2">
    <source>
        <dbReference type="EMBL" id="GLV55931.1"/>
    </source>
</evidence>
<evidence type="ECO:0000259" key="1">
    <source>
        <dbReference type="Pfam" id="PF09084"/>
    </source>
</evidence>
<dbReference type="InterPro" id="IPR015168">
    <property type="entry name" value="SsuA/THI5"/>
</dbReference>
<dbReference type="SUPFAM" id="SSF53850">
    <property type="entry name" value="Periplasmic binding protein-like II"/>
    <property type="match status" value="1"/>
</dbReference>
<evidence type="ECO:0000313" key="3">
    <source>
        <dbReference type="Proteomes" id="UP001344906"/>
    </source>
</evidence>